<dbReference type="Pfam" id="PF01032">
    <property type="entry name" value="FecCD"/>
    <property type="match status" value="2"/>
</dbReference>
<keyword evidence="4" id="KW-1003">Cell membrane</keyword>
<keyword evidence="5 8" id="KW-0812">Transmembrane</keyword>
<name>A0A4R1HMK4_PSEEN</name>
<keyword evidence="3" id="KW-0813">Transport</keyword>
<feature type="transmembrane region" description="Helical" evidence="8">
    <location>
        <begin position="453"/>
        <end position="472"/>
    </location>
</feature>
<keyword evidence="7 8" id="KW-0472">Membrane</keyword>
<feature type="transmembrane region" description="Helical" evidence="8">
    <location>
        <begin position="293"/>
        <end position="317"/>
    </location>
</feature>
<evidence type="ECO:0000313" key="9">
    <source>
        <dbReference type="EMBL" id="TCK21560.1"/>
    </source>
</evidence>
<feature type="transmembrane region" description="Helical" evidence="8">
    <location>
        <begin position="74"/>
        <end position="95"/>
    </location>
</feature>
<protein>
    <submittedName>
        <fullName evidence="9">Iron complex transport system permease protein</fullName>
    </submittedName>
</protein>
<dbReference type="EMBL" id="SMFZ01000002">
    <property type="protein sequence ID" value="TCK21560.1"/>
    <property type="molecule type" value="Genomic_DNA"/>
</dbReference>
<comment type="caution">
    <text evidence="9">The sequence shown here is derived from an EMBL/GenBank/DDBJ whole genome shotgun (WGS) entry which is preliminary data.</text>
</comment>
<evidence type="ECO:0000256" key="3">
    <source>
        <dbReference type="ARBA" id="ARBA00022448"/>
    </source>
</evidence>
<evidence type="ECO:0000256" key="8">
    <source>
        <dbReference type="SAM" id="Phobius"/>
    </source>
</evidence>
<feature type="transmembrane region" description="Helical" evidence="8">
    <location>
        <begin position="509"/>
        <end position="531"/>
    </location>
</feature>
<feature type="transmembrane region" description="Helical" evidence="8">
    <location>
        <begin position="132"/>
        <end position="153"/>
    </location>
</feature>
<dbReference type="PANTHER" id="PTHR30472:SF37">
    <property type="entry name" value="FE(3+) DICITRATE TRANSPORT SYSTEM PERMEASE PROTEIN FECD-RELATED"/>
    <property type="match status" value="1"/>
</dbReference>
<comment type="subcellular location">
    <subcellularLocation>
        <location evidence="1">Cell membrane</location>
        <topology evidence="1">Multi-pass membrane protein</topology>
    </subcellularLocation>
</comment>
<feature type="transmembrane region" description="Helical" evidence="8">
    <location>
        <begin position="369"/>
        <end position="391"/>
    </location>
</feature>
<feature type="transmembrane region" description="Helical" evidence="8">
    <location>
        <begin position="20"/>
        <end position="38"/>
    </location>
</feature>
<evidence type="ECO:0000313" key="10">
    <source>
        <dbReference type="Proteomes" id="UP000295560"/>
    </source>
</evidence>
<feature type="transmembrane region" description="Helical" evidence="8">
    <location>
        <begin position="329"/>
        <end position="348"/>
    </location>
</feature>
<dbReference type="PANTHER" id="PTHR30472">
    <property type="entry name" value="FERRIC ENTEROBACTIN TRANSPORT SYSTEM PERMEASE PROTEIN"/>
    <property type="match status" value="1"/>
</dbReference>
<reference evidence="9 10" key="1">
    <citation type="submission" date="2019-03" db="EMBL/GenBank/DDBJ databases">
        <title>Sequencing the genomes of 1000 actinobacteria strains.</title>
        <authorList>
            <person name="Klenk H.-P."/>
        </authorList>
    </citation>
    <scope>NUCLEOTIDE SEQUENCE [LARGE SCALE GENOMIC DNA]</scope>
    <source>
        <strain evidence="9 10">DSM 44969</strain>
    </source>
</reference>
<feature type="transmembrane region" description="Helical" evidence="8">
    <location>
        <begin position="551"/>
        <end position="569"/>
    </location>
</feature>
<dbReference type="GO" id="GO:0005886">
    <property type="term" value="C:plasma membrane"/>
    <property type="evidence" value="ECO:0007669"/>
    <property type="project" value="UniProtKB-SubCell"/>
</dbReference>
<accession>A0A4R1HMK4</accession>
<dbReference type="OrthoDB" id="9782305at2"/>
<dbReference type="InterPro" id="IPR037294">
    <property type="entry name" value="ABC_BtuC-like"/>
</dbReference>
<feature type="transmembrane region" description="Helical" evidence="8">
    <location>
        <begin position="599"/>
        <end position="625"/>
    </location>
</feature>
<dbReference type="Proteomes" id="UP000295560">
    <property type="component" value="Unassembled WGS sequence"/>
</dbReference>
<dbReference type="GO" id="GO:0022857">
    <property type="term" value="F:transmembrane transporter activity"/>
    <property type="evidence" value="ECO:0007669"/>
    <property type="project" value="InterPro"/>
</dbReference>
<feature type="transmembrane region" description="Helical" evidence="8">
    <location>
        <begin position="202"/>
        <end position="221"/>
    </location>
</feature>
<organism evidence="9 10">
    <name type="scientific">Pseudonocardia endophytica</name>
    <dbReference type="NCBI Taxonomy" id="401976"/>
    <lineage>
        <taxon>Bacteria</taxon>
        <taxon>Bacillati</taxon>
        <taxon>Actinomycetota</taxon>
        <taxon>Actinomycetes</taxon>
        <taxon>Pseudonocardiales</taxon>
        <taxon>Pseudonocardiaceae</taxon>
        <taxon>Pseudonocardia</taxon>
    </lineage>
</organism>
<dbReference type="SUPFAM" id="SSF81345">
    <property type="entry name" value="ABC transporter involved in vitamin B12 uptake, BtuC"/>
    <property type="match status" value="2"/>
</dbReference>
<feature type="transmembrane region" description="Helical" evidence="8">
    <location>
        <begin position="424"/>
        <end position="441"/>
    </location>
</feature>
<dbReference type="AlphaFoldDB" id="A0A4R1HMK4"/>
<feature type="transmembrane region" description="Helical" evidence="8">
    <location>
        <begin position="159"/>
        <end position="181"/>
    </location>
</feature>
<dbReference type="InterPro" id="IPR000522">
    <property type="entry name" value="ABC_transptr_permease_BtuC"/>
</dbReference>
<evidence type="ECO:0000256" key="1">
    <source>
        <dbReference type="ARBA" id="ARBA00004651"/>
    </source>
</evidence>
<gene>
    <name evidence="9" type="ORF">EV378_5548</name>
</gene>
<evidence type="ECO:0000256" key="6">
    <source>
        <dbReference type="ARBA" id="ARBA00022989"/>
    </source>
</evidence>
<keyword evidence="6 8" id="KW-1133">Transmembrane helix</keyword>
<feature type="transmembrane region" description="Helical" evidence="8">
    <location>
        <begin position="670"/>
        <end position="687"/>
    </location>
</feature>
<dbReference type="CDD" id="cd06550">
    <property type="entry name" value="TM_ABC_iron-siderophores_like"/>
    <property type="match status" value="2"/>
</dbReference>
<dbReference type="RefSeq" id="WP_132430297.1">
    <property type="nucleotide sequence ID" value="NZ_SMFZ01000002.1"/>
</dbReference>
<dbReference type="GO" id="GO:0033214">
    <property type="term" value="P:siderophore-iron import into cell"/>
    <property type="evidence" value="ECO:0007669"/>
    <property type="project" value="TreeGrafter"/>
</dbReference>
<proteinExistence type="inferred from homology"/>
<keyword evidence="10" id="KW-1185">Reference proteome</keyword>
<dbReference type="Gene3D" id="1.10.3470.10">
    <property type="entry name" value="ABC transporter involved in vitamin B12 uptake, BtuC"/>
    <property type="match status" value="2"/>
</dbReference>
<comment type="similarity">
    <text evidence="2">Belongs to the binding-protein-dependent transport system permease family. FecCD subfamily.</text>
</comment>
<feature type="transmembrane region" description="Helical" evidence="8">
    <location>
        <begin position="248"/>
        <end position="281"/>
    </location>
</feature>
<dbReference type="NCBIfam" id="NF007867">
    <property type="entry name" value="PRK10577.1-3"/>
    <property type="match status" value="1"/>
</dbReference>
<feature type="transmembrane region" description="Helical" evidence="8">
    <location>
        <begin position="478"/>
        <end position="500"/>
    </location>
</feature>
<feature type="transmembrane region" description="Helical" evidence="8">
    <location>
        <begin position="107"/>
        <end position="125"/>
    </location>
</feature>
<evidence type="ECO:0000256" key="7">
    <source>
        <dbReference type="ARBA" id="ARBA00023136"/>
    </source>
</evidence>
<sequence>MTDLRSPVAAGAPTRPLRVAAVVVGAVAAVAALAAVHLTQGTADVGPLDLVRLLTGADDEQAAAVVVASRIPRLLTGLLAGVALGMAGAALQSVARNPLAAPDTLGVDAGAWVGLVIAGVLGVALPAPFAGAVAFVGGLAAAALVLALAGGAGSGPTRLVLAGSAVALALSSLTITLLLLFREETVGLYAWSGGSLGQYTTSSLLWMGPIVGVGAVALLAISGRLDVHGLGDDASAVLGLNPQRTRSLVVVLAVLLSAASVTVAGPLGFVGLAAPALVRLLAPRVPGLMRHRALLPVSALSGVVVVLGSDIVVRYALGSQVGGVEVPTGVVTSIVGAGFLVVLAGRFRRAGRPRQAPAAHGSRMRSRRGFLVVLAVAGVATASAAFGGLLLGDAMLLGGDLVNRLTGRAGPVVTYVLDARAPRVLAALVAGAALAVAGAMLQAVCRNPLAEPGIIGVTGGAGVGAVLVITFVPTAGAAAIGGAAFAGAAVAMLIVFGLAVRTGLDSDRLVLIGVGMSYGTLAMITFIIVVSDPWNIAKALTWLSGSTYGRTFSQVLPVLLVLALAAVLMRAGHRTLDLVAVDEDLPRIVGVRTDRSRPLLLGLACLLTAAAVCAVGVISFVGLVAPHAARALVGPRHSRVLPVAALLGALLVCVADTIGRTVIAPAQLPAGLLAALIGTPYFVYLLWRSRATR</sequence>
<evidence type="ECO:0000256" key="5">
    <source>
        <dbReference type="ARBA" id="ARBA00022692"/>
    </source>
</evidence>
<evidence type="ECO:0000256" key="4">
    <source>
        <dbReference type="ARBA" id="ARBA00022475"/>
    </source>
</evidence>
<evidence type="ECO:0000256" key="2">
    <source>
        <dbReference type="ARBA" id="ARBA00007935"/>
    </source>
</evidence>